<feature type="transmembrane region" description="Helical" evidence="1">
    <location>
        <begin position="6"/>
        <end position="27"/>
    </location>
</feature>
<protein>
    <submittedName>
        <fullName evidence="2">Uncharacterized protein</fullName>
    </submittedName>
</protein>
<sequence length="196" mass="22813">MRSYFYTIILGIISILVLFFILLLNNVNFNNNYILEKTNIVIDNQNISLYLLNLYGEGCYLYNITNGYFIIKNEGPGINYIIPLTEYINTTSFIFCNQTFYYNITTEICSPIVNPCNITCKPEEGCTIKCPSCSNVTYYINITYPIIIVKNDVFLYNNNVFCYSENYCNIIYQKLPGNYLYNLIYNLIISIPKNII</sequence>
<dbReference type="EMBL" id="QEFH01000021">
    <property type="protein sequence ID" value="PVU70654.1"/>
    <property type="molecule type" value="Genomic_DNA"/>
</dbReference>
<accession>A0A2T9WS21</accession>
<evidence type="ECO:0000313" key="2">
    <source>
        <dbReference type="EMBL" id="PVU70654.1"/>
    </source>
</evidence>
<reference evidence="2 3" key="1">
    <citation type="journal article" date="2015" name="Appl. Environ. Microbiol.">
        <title>Nanoarchaeota, Their Sulfolobales Host, and Nanoarchaeota Virus Distribution across Yellowstone National Park Hot Springs.</title>
        <authorList>
            <person name="Munson-McGee J.H."/>
            <person name="Field E.K."/>
            <person name="Bateson M."/>
            <person name="Rooney C."/>
            <person name="Stepanauskas R."/>
            <person name="Young M.J."/>
        </authorList>
    </citation>
    <scope>NUCLEOTIDE SEQUENCE [LARGE SCALE GENOMIC DNA]</scope>
    <source>
        <strain evidence="2">SCGC AB-777_O03</strain>
    </source>
</reference>
<proteinExistence type="predicted"/>
<keyword evidence="1" id="KW-0812">Transmembrane</keyword>
<keyword evidence="1" id="KW-0472">Membrane</keyword>
<keyword evidence="1" id="KW-1133">Transmembrane helix</keyword>
<comment type="caution">
    <text evidence="2">The sequence shown here is derived from an EMBL/GenBank/DDBJ whole genome shotgun (WGS) entry which is preliminary data.</text>
</comment>
<evidence type="ECO:0000313" key="3">
    <source>
        <dbReference type="Proteomes" id="UP000245908"/>
    </source>
</evidence>
<gene>
    <name evidence="2" type="ORF">DDW05_02510</name>
</gene>
<evidence type="ECO:0000256" key="1">
    <source>
        <dbReference type="SAM" id="Phobius"/>
    </source>
</evidence>
<name>A0A2T9WS21_NANST</name>
<dbReference type="Proteomes" id="UP000245908">
    <property type="component" value="Unassembled WGS sequence"/>
</dbReference>
<dbReference type="AlphaFoldDB" id="A0A2T9WS21"/>
<organism evidence="2 3">
    <name type="scientific">Nanobsidianus stetteri</name>
    <dbReference type="NCBI Taxonomy" id="1294122"/>
    <lineage>
        <taxon>Archaea</taxon>
        <taxon>Nanobdellota</taxon>
        <taxon>Candidatus Nanoarchaeia</taxon>
        <taxon>Nanoarchaeales</taxon>
        <taxon>Nanopusillaceae</taxon>
        <taxon>Candidatus Nanobsidianus</taxon>
    </lineage>
</organism>